<proteinExistence type="predicted"/>
<sequence length="87" mass="10536">MEEIFQRLSRELRSVNDTLTEEQARTWVEMLWEDFETTRAKAGRKYKGQEVTESIVKKWIQNYGPRLHEVNLDTKKWQDKMNRGPLH</sequence>
<dbReference type="Proteomes" id="UP000480185">
    <property type="component" value="Unassembled WGS sequence"/>
</dbReference>
<reference evidence="1 2" key="1">
    <citation type="submission" date="2019-11" db="EMBL/GenBank/DDBJ databases">
        <authorList>
            <person name="Li J."/>
        </authorList>
    </citation>
    <scope>NUCLEOTIDE SEQUENCE [LARGE SCALE GENOMIC DNA]</scope>
    <source>
        <strain evidence="1 2">J4</strain>
    </source>
</reference>
<evidence type="ECO:0000313" key="2">
    <source>
        <dbReference type="Proteomes" id="UP000480185"/>
    </source>
</evidence>
<protein>
    <recommendedName>
        <fullName evidence="3">WVELL protein</fullName>
    </recommendedName>
</protein>
<dbReference type="AlphaFoldDB" id="A0A6G1X9C0"/>
<dbReference type="EMBL" id="WJNH01000009">
    <property type="protein sequence ID" value="MRG87529.1"/>
    <property type="molecule type" value="Genomic_DNA"/>
</dbReference>
<organism evidence="1 2">
    <name type="scientific">Salinibacillus xinjiangensis</name>
    <dbReference type="NCBI Taxonomy" id="1229268"/>
    <lineage>
        <taxon>Bacteria</taxon>
        <taxon>Bacillati</taxon>
        <taxon>Bacillota</taxon>
        <taxon>Bacilli</taxon>
        <taxon>Bacillales</taxon>
        <taxon>Bacillaceae</taxon>
        <taxon>Salinibacillus</taxon>
    </lineage>
</organism>
<comment type="caution">
    <text evidence="1">The sequence shown here is derived from an EMBL/GenBank/DDBJ whole genome shotgun (WGS) entry which is preliminary data.</text>
</comment>
<dbReference type="Pfam" id="PF14043">
    <property type="entry name" value="WVELL"/>
    <property type="match status" value="1"/>
</dbReference>
<evidence type="ECO:0008006" key="3">
    <source>
        <dbReference type="Google" id="ProtNLM"/>
    </source>
</evidence>
<dbReference type="OrthoDB" id="2361637at2"/>
<dbReference type="RefSeq" id="WP_153729408.1">
    <property type="nucleotide sequence ID" value="NZ_WJNH01000009.1"/>
</dbReference>
<name>A0A6G1X9C0_9BACI</name>
<dbReference type="InterPro" id="IPR026952">
    <property type="entry name" value="WVELL"/>
</dbReference>
<evidence type="ECO:0000313" key="1">
    <source>
        <dbReference type="EMBL" id="MRG87529.1"/>
    </source>
</evidence>
<keyword evidence="2" id="KW-1185">Reference proteome</keyword>
<accession>A0A6G1X9C0</accession>
<gene>
    <name evidence="1" type="ORF">GH754_14650</name>
</gene>